<dbReference type="PIRSF" id="PIRSF028099">
    <property type="entry name" value="DUF1111"/>
    <property type="match status" value="1"/>
</dbReference>
<dbReference type="STRING" id="314608.KT99_20044"/>
<keyword evidence="3 4" id="KW-0408">Iron</keyword>
<dbReference type="PROSITE" id="PS51007">
    <property type="entry name" value="CYTC"/>
    <property type="match status" value="1"/>
</dbReference>
<reference evidence="7 8" key="1">
    <citation type="submission" date="2007-10" db="EMBL/GenBank/DDBJ databases">
        <authorList>
            <person name="Yayanos A."/>
            <person name="Ferriera S."/>
            <person name="Johnson J."/>
            <person name="Kravitz S."/>
            <person name="Halpern A."/>
            <person name="Remington K."/>
            <person name="Beeson K."/>
            <person name="Tran B."/>
            <person name="Rogers Y.-H."/>
            <person name="Friedman R."/>
            <person name="Venter J.C."/>
        </authorList>
    </citation>
    <scope>NUCLEOTIDE SEQUENCE [LARGE SCALE GENOMIC DNA]</scope>
    <source>
        <strain evidence="7 8">KT99</strain>
    </source>
</reference>
<evidence type="ECO:0000313" key="8">
    <source>
        <dbReference type="Proteomes" id="UP000005839"/>
    </source>
</evidence>
<dbReference type="GO" id="GO:0009055">
    <property type="term" value="F:electron transfer activity"/>
    <property type="evidence" value="ECO:0007669"/>
    <property type="project" value="InterPro"/>
</dbReference>
<dbReference type="GO" id="GO:0046872">
    <property type="term" value="F:metal ion binding"/>
    <property type="evidence" value="ECO:0007669"/>
    <property type="project" value="UniProtKB-KW"/>
</dbReference>
<dbReference type="PANTHER" id="PTHR30600:SF4">
    <property type="entry name" value="CYTOCHROME C DOMAIN-CONTAINING PROTEIN"/>
    <property type="match status" value="1"/>
</dbReference>
<keyword evidence="5" id="KW-0732">Signal</keyword>
<evidence type="ECO:0000256" key="3">
    <source>
        <dbReference type="ARBA" id="ARBA00023004"/>
    </source>
</evidence>
<proteinExistence type="predicted"/>
<evidence type="ECO:0000259" key="6">
    <source>
        <dbReference type="PROSITE" id="PS51007"/>
    </source>
</evidence>
<dbReference type="Gene3D" id="1.10.760.10">
    <property type="entry name" value="Cytochrome c-like domain"/>
    <property type="match status" value="1"/>
</dbReference>
<keyword evidence="1 4" id="KW-0349">Heme</keyword>
<dbReference type="PROSITE" id="PS51257">
    <property type="entry name" value="PROKAR_LIPOPROTEIN"/>
    <property type="match status" value="1"/>
</dbReference>
<organism evidence="7 8">
    <name type="scientific">Shewanella benthica KT99</name>
    <dbReference type="NCBI Taxonomy" id="314608"/>
    <lineage>
        <taxon>Bacteria</taxon>
        <taxon>Pseudomonadati</taxon>
        <taxon>Pseudomonadota</taxon>
        <taxon>Gammaproteobacteria</taxon>
        <taxon>Alteromonadales</taxon>
        <taxon>Shewanellaceae</taxon>
        <taxon>Shewanella</taxon>
    </lineage>
</organism>
<protein>
    <submittedName>
        <fullName evidence="7">Putative lipoprotein</fullName>
    </submittedName>
</protein>
<accession>A9D0J8</accession>
<dbReference type="GO" id="GO:0004130">
    <property type="term" value="F:cytochrome-c peroxidase activity"/>
    <property type="evidence" value="ECO:0007669"/>
    <property type="project" value="TreeGrafter"/>
</dbReference>
<evidence type="ECO:0000256" key="5">
    <source>
        <dbReference type="SAM" id="SignalP"/>
    </source>
</evidence>
<evidence type="ECO:0000313" key="7">
    <source>
        <dbReference type="EMBL" id="EDQ02127.1"/>
    </source>
</evidence>
<dbReference type="PANTHER" id="PTHR30600">
    <property type="entry name" value="CYTOCHROME C PEROXIDASE-RELATED"/>
    <property type="match status" value="1"/>
</dbReference>
<keyword evidence="8" id="KW-1185">Reference proteome</keyword>
<feature type="chain" id="PRO_5002734236" evidence="5">
    <location>
        <begin position="27"/>
        <end position="543"/>
    </location>
</feature>
<gene>
    <name evidence="7" type="ORF">KT99_20044</name>
</gene>
<dbReference type="GO" id="GO:0020037">
    <property type="term" value="F:heme binding"/>
    <property type="evidence" value="ECO:0007669"/>
    <property type="project" value="InterPro"/>
</dbReference>
<evidence type="ECO:0000256" key="1">
    <source>
        <dbReference type="ARBA" id="ARBA00022617"/>
    </source>
</evidence>
<dbReference type="SUPFAM" id="SSF46626">
    <property type="entry name" value="Cytochrome c"/>
    <property type="match status" value="1"/>
</dbReference>
<dbReference type="InterPro" id="IPR009056">
    <property type="entry name" value="Cyt_c-like_dom"/>
</dbReference>
<name>A9D0J8_9GAMM</name>
<dbReference type="AlphaFoldDB" id="A9D0J8"/>
<dbReference type="EMBL" id="ABIC01000005">
    <property type="protein sequence ID" value="EDQ02127.1"/>
    <property type="molecule type" value="Genomic_DNA"/>
</dbReference>
<comment type="caution">
    <text evidence="7">The sequence shown here is derived from an EMBL/GenBank/DDBJ whole genome shotgun (WGS) entry which is preliminary data.</text>
</comment>
<keyword evidence="7" id="KW-0449">Lipoprotein</keyword>
<dbReference type="InterPro" id="IPR010538">
    <property type="entry name" value="DHOR"/>
</dbReference>
<sequence>MKMMNLNRYKYTSLALAICFGLTACGGSGDDVPEPKPEEKVYPSFTDIKASGGDTTTFDASESGHGFSTPAPNLSAVSLEHHLEGDLSFETAFTTAPNVEHPELDGLGPVFNNTDCNSCHQRDGRNSTPLVPAGQERMKLGSEAGLFLRISMAPAEVCTQGTAANDYCAPIPVPNFGGQLFHRGVLKARSDWQDNMFGGQADVYLSYETKEMTYPDGSSITLKQPLFAVENPYDAPGETLTSANVTSDLLQDDVLMGWRNGMPVFGLGLLEAIPEADILALVDENDADGDKISGRANLVFDAIKARAGDAHPVSLGRFGWKANTPSVRVQSLGALRGDIGITNPLFPDESVVGTALHDSYLARTGYVDTGEGVNGEPEASAEFSDSVVFYAETLAVPARRNVGDANVREGARLFEQVNCTGCHKASFVTKSSGDIGGAPMIDALKGQTIYPFTDMLLHDMGEELADGRADFLADGNEWRTRSLWGIGLTQTVNPLAGFLHDGRAATLEEAILWHGGEGENSRVAFMELTKAERDQVIAFLMSL</sequence>
<dbReference type="Proteomes" id="UP000005839">
    <property type="component" value="Unassembled WGS sequence"/>
</dbReference>
<dbReference type="Pfam" id="PF06537">
    <property type="entry name" value="DHOR"/>
    <property type="match status" value="1"/>
</dbReference>
<feature type="domain" description="Cytochrome c" evidence="6">
    <location>
        <begin position="405"/>
        <end position="543"/>
    </location>
</feature>
<dbReference type="InterPro" id="IPR036909">
    <property type="entry name" value="Cyt_c-like_dom_sf"/>
</dbReference>
<evidence type="ECO:0000256" key="2">
    <source>
        <dbReference type="ARBA" id="ARBA00022723"/>
    </source>
</evidence>
<feature type="signal peptide" evidence="5">
    <location>
        <begin position="1"/>
        <end position="26"/>
    </location>
</feature>
<keyword evidence="2 4" id="KW-0479">Metal-binding</keyword>
<dbReference type="InterPro" id="IPR051395">
    <property type="entry name" value="Cytochrome_c_Peroxidase/MauG"/>
</dbReference>
<evidence type="ECO:0000256" key="4">
    <source>
        <dbReference type="PROSITE-ProRule" id="PRU00433"/>
    </source>
</evidence>